<keyword evidence="4" id="KW-1185">Reference proteome</keyword>
<reference evidence="3" key="1">
    <citation type="submission" date="2023-07" db="EMBL/GenBank/DDBJ databases">
        <title>draft genome sequence of fig (Ficus carica).</title>
        <authorList>
            <person name="Takahashi T."/>
            <person name="Nishimura K."/>
        </authorList>
    </citation>
    <scope>NUCLEOTIDE SEQUENCE</scope>
</reference>
<dbReference type="AlphaFoldDB" id="A0AA88JGJ2"/>
<feature type="chain" id="PRO_5041731955" description="Secreted protein" evidence="2">
    <location>
        <begin position="19"/>
        <end position="110"/>
    </location>
</feature>
<proteinExistence type="predicted"/>
<dbReference type="Proteomes" id="UP001187192">
    <property type="component" value="Unassembled WGS sequence"/>
</dbReference>
<keyword evidence="2" id="KW-0732">Signal</keyword>
<evidence type="ECO:0000256" key="1">
    <source>
        <dbReference type="SAM" id="MobiDB-lite"/>
    </source>
</evidence>
<sequence>MPTTTITIVVAIISPVGCRGLRAAPPWALGSIDLATSRHDLTTSRRRDLTGVFQGSRFLTQHLPPRSHPASSGFTMQWHQTLQRITTATPNVHPNDGDSCQRTLATGLRR</sequence>
<feature type="region of interest" description="Disordered" evidence="1">
    <location>
        <begin position="88"/>
        <end position="110"/>
    </location>
</feature>
<evidence type="ECO:0008006" key="5">
    <source>
        <dbReference type="Google" id="ProtNLM"/>
    </source>
</evidence>
<feature type="non-terminal residue" evidence="3">
    <location>
        <position position="110"/>
    </location>
</feature>
<protein>
    <recommendedName>
        <fullName evidence="5">Secreted protein</fullName>
    </recommendedName>
</protein>
<comment type="caution">
    <text evidence="3">The sequence shown here is derived from an EMBL/GenBank/DDBJ whole genome shotgun (WGS) entry which is preliminary data.</text>
</comment>
<name>A0AA88JGJ2_FICCA</name>
<dbReference type="EMBL" id="BTGU01011903">
    <property type="protein sequence ID" value="GMN73310.1"/>
    <property type="molecule type" value="Genomic_DNA"/>
</dbReference>
<organism evidence="3 4">
    <name type="scientific">Ficus carica</name>
    <name type="common">Common fig</name>
    <dbReference type="NCBI Taxonomy" id="3494"/>
    <lineage>
        <taxon>Eukaryota</taxon>
        <taxon>Viridiplantae</taxon>
        <taxon>Streptophyta</taxon>
        <taxon>Embryophyta</taxon>
        <taxon>Tracheophyta</taxon>
        <taxon>Spermatophyta</taxon>
        <taxon>Magnoliopsida</taxon>
        <taxon>eudicotyledons</taxon>
        <taxon>Gunneridae</taxon>
        <taxon>Pentapetalae</taxon>
        <taxon>rosids</taxon>
        <taxon>fabids</taxon>
        <taxon>Rosales</taxon>
        <taxon>Moraceae</taxon>
        <taxon>Ficeae</taxon>
        <taxon>Ficus</taxon>
    </lineage>
</organism>
<evidence type="ECO:0000256" key="2">
    <source>
        <dbReference type="SAM" id="SignalP"/>
    </source>
</evidence>
<gene>
    <name evidence="3" type="ORF">TIFTF001_053010</name>
</gene>
<evidence type="ECO:0000313" key="3">
    <source>
        <dbReference type="EMBL" id="GMN73310.1"/>
    </source>
</evidence>
<accession>A0AA88JGJ2</accession>
<feature type="compositionally biased region" description="Polar residues" evidence="1">
    <location>
        <begin position="88"/>
        <end position="104"/>
    </location>
</feature>
<evidence type="ECO:0000313" key="4">
    <source>
        <dbReference type="Proteomes" id="UP001187192"/>
    </source>
</evidence>
<feature type="signal peptide" evidence="2">
    <location>
        <begin position="1"/>
        <end position="18"/>
    </location>
</feature>